<reference evidence="3" key="1">
    <citation type="journal article" date="2018" name="Nat. Microbiol.">
        <title>Leveraging single-cell genomics to expand the fungal tree of life.</title>
        <authorList>
            <person name="Ahrendt S.R."/>
            <person name="Quandt C.A."/>
            <person name="Ciobanu D."/>
            <person name="Clum A."/>
            <person name="Salamov A."/>
            <person name="Andreopoulos B."/>
            <person name="Cheng J.F."/>
            <person name="Woyke T."/>
            <person name="Pelin A."/>
            <person name="Henrissat B."/>
            <person name="Reynolds N.K."/>
            <person name="Benny G.L."/>
            <person name="Smith M.E."/>
            <person name="James T.Y."/>
            <person name="Grigoriev I.V."/>
        </authorList>
    </citation>
    <scope>NUCLEOTIDE SEQUENCE [LARGE SCALE GENOMIC DNA]</scope>
    <source>
        <strain evidence="3">RSA 468</strain>
    </source>
</reference>
<evidence type="ECO:0000256" key="1">
    <source>
        <dbReference type="SAM" id="SignalP"/>
    </source>
</evidence>
<dbReference type="EMBL" id="ML002847">
    <property type="protein sequence ID" value="RKP35527.1"/>
    <property type="molecule type" value="Genomic_DNA"/>
</dbReference>
<dbReference type="Proteomes" id="UP000268162">
    <property type="component" value="Unassembled WGS sequence"/>
</dbReference>
<keyword evidence="1" id="KW-0732">Signal</keyword>
<organism evidence="2 3">
    <name type="scientific">Dimargaris cristalligena</name>
    <dbReference type="NCBI Taxonomy" id="215637"/>
    <lineage>
        <taxon>Eukaryota</taxon>
        <taxon>Fungi</taxon>
        <taxon>Fungi incertae sedis</taxon>
        <taxon>Zoopagomycota</taxon>
        <taxon>Kickxellomycotina</taxon>
        <taxon>Dimargaritomycetes</taxon>
        <taxon>Dimargaritales</taxon>
        <taxon>Dimargaritaceae</taxon>
        <taxon>Dimargaris</taxon>
    </lineage>
</organism>
<evidence type="ECO:0000313" key="2">
    <source>
        <dbReference type="EMBL" id="RKP35527.1"/>
    </source>
</evidence>
<keyword evidence="3" id="KW-1185">Reference proteome</keyword>
<feature type="chain" id="PRO_5020549153" description="F-box domain-containing protein" evidence="1">
    <location>
        <begin position="28"/>
        <end position="405"/>
    </location>
</feature>
<evidence type="ECO:0000313" key="3">
    <source>
        <dbReference type="Proteomes" id="UP000268162"/>
    </source>
</evidence>
<evidence type="ECO:0008006" key="4">
    <source>
        <dbReference type="Google" id="ProtNLM"/>
    </source>
</evidence>
<name>A0A4P9ZQB0_9FUNG</name>
<sequence>MKPLSTIASAVKVFLALQSLLIALGTAQPTPSKQGLVAKLPFELHTQLTEHLSTHTLTQFAQVCSWLNLAAKNGRFNYRNTVSGKIKTVMGMPGQTRSLEQGSETFTLAQRVKVFLDLMRPLELSAYYALAISTVTSHRSPANSLAFQDPTIRDLLTQAAADWQYLEYRTLNPSQKEVLNPFLGLANRGEWEDLASVLNALFKLSPEYHNTMNLQSRLSTWQRAILSGDSVATLMPDFQLWGAVRTLFMVSSVAFLVYDHHGARLSQFLLARLEQDYMVEHIALLATIFLLESDQFQLAEDLLDQFSERFDEEAQAIYLQCLEHFGHFGALATFYEVWQVEPDFATELVQCYSMLYDSRVIAVSEGGVALRLLRSTVPKPLQHEQFWLAKTEPFEEVQQSFAWPI</sequence>
<dbReference type="AlphaFoldDB" id="A0A4P9ZQB0"/>
<proteinExistence type="predicted"/>
<accession>A0A4P9ZQB0</accession>
<feature type="signal peptide" evidence="1">
    <location>
        <begin position="1"/>
        <end position="27"/>
    </location>
</feature>
<protein>
    <recommendedName>
        <fullName evidence="4">F-box domain-containing protein</fullName>
    </recommendedName>
</protein>
<gene>
    <name evidence="2" type="ORF">BJ085DRAFT_41407</name>
</gene>